<evidence type="ECO:0000259" key="6">
    <source>
        <dbReference type="Pfam" id="PF12698"/>
    </source>
</evidence>
<feature type="transmembrane region" description="Helical" evidence="5">
    <location>
        <begin position="400"/>
        <end position="422"/>
    </location>
</feature>
<keyword evidence="4 5" id="KW-0472">Membrane</keyword>
<evidence type="ECO:0000313" key="8">
    <source>
        <dbReference type="Proteomes" id="UP000051580"/>
    </source>
</evidence>
<feature type="transmembrane region" description="Helical" evidence="5">
    <location>
        <begin position="346"/>
        <end position="365"/>
    </location>
</feature>
<keyword evidence="3 5" id="KW-1133">Transmembrane helix</keyword>
<dbReference type="GO" id="GO:0016020">
    <property type="term" value="C:membrane"/>
    <property type="evidence" value="ECO:0007669"/>
    <property type="project" value="UniProtKB-SubCell"/>
</dbReference>
<feature type="transmembrane region" description="Helical" evidence="5">
    <location>
        <begin position="320"/>
        <end position="339"/>
    </location>
</feature>
<dbReference type="GO" id="GO:0140359">
    <property type="term" value="F:ABC-type transporter activity"/>
    <property type="evidence" value="ECO:0007669"/>
    <property type="project" value="InterPro"/>
</dbReference>
<dbReference type="Proteomes" id="UP000051580">
    <property type="component" value="Unassembled WGS sequence"/>
</dbReference>
<dbReference type="RefSeq" id="WP_057732488.1">
    <property type="nucleotide sequence ID" value="NZ_AZFS01000044.1"/>
</dbReference>
<protein>
    <recommendedName>
        <fullName evidence="6">ABC-2 type transporter transmembrane domain-containing protein</fullName>
    </recommendedName>
</protein>
<dbReference type="NCBIfam" id="TIGR03061">
    <property type="entry name" value="pip_yhgE_Nterm"/>
    <property type="match status" value="1"/>
</dbReference>
<feature type="transmembrane region" description="Helical" evidence="5">
    <location>
        <begin position="14"/>
        <end position="38"/>
    </location>
</feature>
<comment type="subcellular location">
    <subcellularLocation>
        <location evidence="1">Membrane</location>
        <topology evidence="1">Multi-pass membrane protein</topology>
    </subcellularLocation>
</comment>
<dbReference type="InterPro" id="IPR017501">
    <property type="entry name" value="Phage_infect_YhgE_C"/>
</dbReference>
<dbReference type="Gene3D" id="3.40.1710.10">
    <property type="entry name" value="abc type-2 transporter like domain"/>
    <property type="match status" value="1"/>
</dbReference>
<dbReference type="InterPro" id="IPR017500">
    <property type="entry name" value="Phage_infect_YhgE_N"/>
</dbReference>
<proteinExistence type="predicted"/>
<name>A0A0R1URT4_9LACO</name>
<evidence type="ECO:0000313" key="7">
    <source>
        <dbReference type="EMBL" id="KRL95847.1"/>
    </source>
</evidence>
<keyword evidence="2 5" id="KW-0812">Transmembrane</keyword>
<evidence type="ECO:0000256" key="4">
    <source>
        <dbReference type="ARBA" id="ARBA00023136"/>
    </source>
</evidence>
<dbReference type="PATRIC" id="fig|1423753.3.peg.2182"/>
<evidence type="ECO:0000256" key="3">
    <source>
        <dbReference type="ARBA" id="ARBA00022989"/>
    </source>
</evidence>
<sequence>MKSHEWLYLKQHPALWRILLGILVVPLFYASLLLASVWDPYGEFHRLPMAVVDQDQGTRTLDWGKPVSKKLVASKTLHFQRMTLRRAQRELKSGQLFLVLKVPANASKKLSQLATAPRQLKVTYETNAGQSTVASKMGATAMQKLQAELNQTTIQTELQVNQQAALQAGQRLTVTAKQLGQLSQASMAGLPATQIAAATQKISAGLTRGGEQLSTVRQPDQLRRLAMPVKLVQHNVVSVANNGTGMAPYFMAISLFVGCITLNIIYDARQRHGEYRNFVRAWLDKMGFLWGFVLLAAYAMWLSVRYVIGLRPLEPGRTYLLSLLIVLAFFSLVTFFRLWFGLTGAWLMLMFMLFQIGASGGTYPIELTNPFYRAVHPYLPMTVAMTGLRHTISLGGSITGIIWVLVGMVGLFSAGTLAYFYAHRKDPAVV</sequence>
<dbReference type="Pfam" id="PF12698">
    <property type="entry name" value="ABC2_membrane_3"/>
    <property type="match status" value="1"/>
</dbReference>
<feature type="transmembrane region" description="Helical" evidence="5">
    <location>
        <begin position="246"/>
        <end position="266"/>
    </location>
</feature>
<comment type="caution">
    <text evidence="7">The sequence shown here is derived from an EMBL/GenBank/DDBJ whole genome shotgun (WGS) entry which is preliminary data.</text>
</comment>
<feature type="domain" description="ABC-2 type transporter transmembrane" evidence="6">
    <location>
        <begin position="16"/>
        <end position="412"/>
    </location>
</feature>
<evidence type="ECO:0000256" key="1">
    <source>
        <dbReference type="ARBA" id="ARBA00004141"/>
    </source>
</evidence>
<dbReference type="NCBIfam" id="TIGR03062">
    <property type="entry name" value="pip_yhgE_Cterm"/>
    <property type="match status" value="1"/>
</dbReference>
<dbReference type="InterPro" id="IPR013525">
    <property type="entry name" value="ABC2_TM"/>
</dbReference>
<dbReference type="OrthoDB" id="9811483at2"/>
<keyword evidence="8" id="KW-1185">Reference proteome</keyword>
<accession>A0A0R1URT4</accession>
<organism evidence="7 8">
    <name type="scientific">Levilactobacillus hammesii DSM 16381</name>
    <dbReference type="NCBI Taxonomy" id="1423753"/>
    <lineage>
        <taxon>Bacteria</taxon>
        <taxon>Bacillati</taxon>
        <taxon>Bacillota</taxon>
        <taxon>Bacilli</taxon>
        <taxon>Lactobacillales</taxon>
        <taxon>Lactobacillaceae</taxon>
        <taxon>Levilactobacillus</taxon>
    </lineage>
</organism>
<dbReference type="PANTHER" id="PTHR43077:SF5">
    <property type="entry name" value="PHAGE INFECTION PROTEIN"/>
    <property type="match status" value="1"/>
</dbReference>
<dbReference type="InterPro" id="IPR051328">
    <property type="entry name" value="T7SS_ABC-Transporter"/>
</dbReference>
<evidence type="ECO:0000256" key="2">
    <source>
        <dbReference type="ARBA" id="ARBA00022692"/>
    </source>
</evidence>
<dbReference type="AlphaFoldDB" id="A0A0R1URT4"/>
<dbReference type="PANTHER" id="PTHR43077">
    <property type="entry name" value="TRANSPORT PERMEASE YVFS-RELATED"/>
    <property type="match status" value="1"/>
</dbReference>
<reference evidence="7 8" key="1">
    <citation type="journal article" date="2015" name="Genome Announc.">
        <title>Expanding the biotechnology potential of lactobacilli through comparative genomics of 213 strains and associated genera.</title>
        <authorList>
            <person name="Sun Z."/>
            <person name="Harris H.M."/>
            <person name="McCann A."/>
            <person name="Guo C."/>
            <person name="Argimon S."/>
            <person name="Zhang W."/>
            <person name="Yang X."/>
            <person name="Jeffery I.B."/>
            <person name="Cooney J.C."/>
            <person name="Kagawa T.F."/>
            <person name="Liu W."/>
            <person name="Song Y."/>
            <person name="Salvetti E."/>
            <person name="Wrobel A."/>
            <person name="Rasinkangas P."/>
            <person name="Parkhill J."/>
            <person name="Rea M.C."/>
            <person name="O'Sullivan O."/>
            <person name="Ritari J."/>
            <person name="Douillard F.P."/>
            <person name="Paul Ross R."/>
            <person name="Yang R."/>
            <person name="Briner A.E."/>
            <person name="Felis G.E."/>
            <person name="de Vos W.M."/>
            <person name="Barrangou R."/>
            <person name="Klaenhammer T.R."/>
            <person name="Caufield P.W."/>
            <person name="Cui Y."/>
            <person name="Zhang H."/>
            <person name="O'Toole P.W."/>
        </authorList>
    </citation>
    <scope>NUCLEOTIDE SEQUENCE [LARGE SCALE GENOMIC DNA]</scope>
    <source>
        <strain evidence="7 8">DSM 16381</strain>
    </source>
</reference>
<dbReference type="STRING" id="1423753.FD28_GL002076"/>
<feature type="transmembrane region" description="Helical" evidence="5">
    <location>
        <begin position="287"/>
        <end position="308"/>
    </location>
</feature>
<gene>
    <name evidence="7" type="ORF">FD28_GL002076</name>
</gene>
<dbReference type="EMBL" id="AZFS01000044">
    <property type="protein sequence ID" value="KRL95847.1"/>
    <property type="molecule type" value="Genomic_DNA"/>
</dbReference>
<evidence type="ECO:0000256" key="5">
    <source>
        <dbReference type="SAM" id="Phobius"/>
    </source>
</evidence>